<dbReference type="Proteomes" id="UP000306585">
    <property type="component" value="Unassembled WGS sequence"/>
</dbReference>
<organism evidence="4 5">
    <name type="scientific">Mariprofundus erugo</name>
    <dbReference type="NCBI Taxonomy" id="2528639"/>
    <lineage>
        <taxon>Bacteria</taxon>
        <taxon>Pseudomonadati</taxon>
        <taxon>Pseudomonadota</taxon>
        <taxon>Candidatius Mariprofundia</taxon>
        <taxon>Mariprofundales</taxon>
        <taxon>Mariprofundaceae</taxon>
        <taxon>Mariprofundus</taxon>
    </lineage>
</organism>
<name>A0A5R9H2G6_9PROT</name>
<dbReference type="GO" id="GO:1902201">
    <property type="term" value="P:negative regulation of bacterial-type flagellum-dependent cell motility"/>
    <property type="evidence" value="ECO:0007669"/>
    <property type="project" value="TreeGrafter"/>
</dbReference>
<dbReference type="InterPro" id="IPR043128">
    <property type="entry name" value="Rev_trsase/Diguanyl_cyclase"/>
</dbReference>
<dbReference type="InterPro" id="IPR029787">
    <property type="entry name" value="Nucleotide_cyclase"/>
</dbReference>
<dbReference type="EMBL" id="VBRY01000001">
    <property type="protein sequence ID" value="TLS68964.1"/>
    <property type="molecule type" value="Genomic_DNA"/>
</dbReference>
<dbReference type="NCBIfam" id="TIGR00254">
    <property type="entry name" value="GGDEF"/>
    <property type="match status" value="1"/>
</dbReference>
<evidence type="ECO:0000313" key="5">
    <source>
        <dbReference type="Proteomes" id="UP000306585"/>
    </source>
</evidence>
<dbReference type="PROSITE" id="PS50887">
    <property type="entry name" value="GGDEF"/>
    <property type="match status" value="1"/>
</dbReference>
<dbReference type="SUPFAM" id="SSF55073">
    <property type="entry name" value="Nucleotide cyclase"/>
    <property type="match status" value="1"/>
</dbReference>
<dbReference type="InterPro" id="IPR000160">
    <property type="entry name" value="GGDEF_dom"/>
</dbReference>
<dbReference type="GO" id="GO:0052621">
    <property type="term" value="F:diguanylate cyclase activity"/>
    <property type="evidence" value="ECO:0007669"/>
    <property type="project" value="UniProtKB-EC"/>
</dbReference>
<dbReference type="RefSeq" id="WP_138237780.1">
    <property type="nucleotide sequence ID" value="NZ_VBRY01000001.1"/>
</dbReference>
<sequence>MSSQREILQQLLEDMDKIRPIVIAAMPDDPALRATTRRMIADLESMQREPSVPAATYLWLSQLTARLLDAEHGALLRPGANGEIPPSARQPVQTHVEQRQSLLLDALQHVPSACRLLDQGCRLIGAPTVEGSIHDKARHLARSLQTHIKHDAELRNELQQLIEALNPSLDAISSLLQEAGEDSPELKQVKLLLDQELPDNVEQARKLLQDARMGIVQAGAKLASASERLQSTIQTNLEKISEMSNKLAQAESEARNDPLTGLGNRRQLAEFLNTLGSNEFCFLITDIDFFKKINDTYGHDVGDEVLQQLAALLKESIRSTDLVARVGGEEFCIIFPGTNIETSARLAESLRQAVHIKPFHTRLGDISVTISIGIAAHQPGTSHAATFKLADEALYRSKRNGRNQVSIGTQNSSGQ</sequence>
<evidence type="ECO:0000313" key="4">
    <source>
        <dbReference type="EMBL" id="TLS68964.1"/>
    </source>
</evidence>
<reference evidence="4 5" key="1">
    <citation type="journal article" date="2019" name="Appl. Environ. Microbiol.">
        <title>Environmental Evidence and Genomic Insight of Iron-oxidizing Bacteria Preference Towards More Corrosion Resistant Stainless Steel at Higher Salinities.</title>
        <authorList>
            <person name="Garrison C.E."/>
            <person name="Price K.A."/>
            <person name="Field E.K."/>
        </authorList>
    </citation>
    <scope>NUCLEOTIDE SEQUENCE [LARGE SCALE GENOMIC DNA]</scope>
    <source>
        <strain evidence="4 5">P3</strain>
    </source>
</reference>
<dbReference type="EC" id="2.7.7.65" evidence="1"/>
<dbReference type="SMART" id="SM00267">
    <property type="entry name" value="GGDEF"/>
    <property type="match status" value="1"/>
</dbReference>
<gene>
    <name evidence="4" type="ORF">FEF65_00220</name>
</gene>
<dbReference type="OrthoDB" id="5289318at2"/>
<protein>
    <recommendedName>
        <fullName evidence="1">diguanylate cyclase</fullName>
        <ecNumber evidence="1">2.7.7.65</ecNumber>
    </recommendedName>
</protein>
<dbReference type="PANTHER" id="PTHR45138">
    <property type="entry name" value="REGULATORY COMPONENTS OF SENSORY TRANSDUCTION SYSTEM"/>
    <property type="match status" value="1"/>
</dbReference>
<evidence type="ECO:0000256" key="1">
    <source>
        <dbReference type="ARBA" id="ARBA00012528"/>
    </source>
</evidence>
<accession>A0A5R9H2G6</accession>
<keyword evidence="5" id="KW-1185">Reference proteome</keyword>
<dbReference type="GO" id="GO:0043709">
    <property type="term" value="P:cell adhesion involved in single-species biofilm formation"/>
    <property type="evidence" value="ECO:0007669"/>
    <property type="project" value="TreeGrafter"/>
</dbReference>
<dbReference type="PANTHER" id="PTHR45138:SF9">
    <property type="entry name" value="DIGUANYLATE CYCLASE DGCM-RELATED"/>
    <property type="match status" value="1"/>
</dbReference>
<comment type="caution">
    <text evidence="4">The sequence shown here is derived from an EMBL/GenBank/DDBJ whole genome shotgun (WGS) entry which is preliminary data.</text>
</comment>
<dbReference type="CDD" id="cd01949">
    <property type="entry name" value="GGDEF"/>
    <property type="match status" value="1"/>
</dbReference>
<dbReference type="Gene3D" id="3.30.70.270">
    <property type="match status" value="1"/>
</dbReference>
<dbReference type="FunFam" id="3.30.70.270:FF:000001">
    <property type="entry name" value="Diguanylate cyclase domain protein"/>
    <property type="match status" value="1"/>
</dbReference>
<comment type="catalytic activity">
    <reaction evidence="2">
        <text>2 GTP = 3',3'-c-di-GMP + 2 diphosphate</text>
        <dbReference type="Rhea" id="RHEA:24898"/>
        <dbReference type="ChEBI" id="CHEBI:33019"/>
        <dbReference type="ChEBI" id="CHEBI:37565"/>
        <dbReference type="ChEBI" id="CHEBI:58805"/>
        <dbReference type="EC" id="2.7.7.65"/>
    </reaction>
</comment>
<proteinExistence type="predicted"/>
<dbReference type="AlphaFoldDB" id="A0A5R9H2G6"/>
<evidence type="ECO:0000259" key="3">
    <source>
        <dbReference type="PROSITE" id="PS50887"/>
    </source>
</evidence>
<dbReference type="InterPro" id="IPR050469">
    <property type="entry name" value="Diguanylate_Cyclase"/>
</dbReference>
<evidence type="ECO:0000256" key="2">
    <source>
        <dbReference type="ARBA" id="ARBA00034247"/>
    </source>
</evidence>
<feature type="domain" description="GGDEF" evidence="3">
    <location>
        <begin position="278"/>
        <end position="410"/>
    </location>
</feature>
<dbReference type="GO" id="GO:0005886">
    <property type="term" value="C:plasma membrane"/>
    <property type="evidence" value="ECO:0007669"/>
    <property type="project" value="TreeGrafter"/>
</dbReference>
<dbReference type="Pfam" id="PF00990">
    <property type="entry name" value="GGDEF"/>
    <property type="match status" value="1"/>
</dbReference>